<keyword evidence="2" id="KW-1133">Transmembrane helix</keyword>
<evidence type="ECO:0000313" key="3">
    <source>
        <dbReference type="EMBL" id="SIS94091.1"/>
    </source>
</evidence>
<name>A0A1N7N7E2_9BACL</name>
<reference evidence="4" key="1">
    <citation type="submission" date="2017-01" db="EMBL/GenBank/DDBJ databases">
        <authorList>
            <person name="Varghese N."/>
            <person name="Submissions S."/>
        </authorList>
    </citation>
    <scope>NUCLEOTIDE SEQUENCE [LARGE SCALE GENOMIC DNA]</scope>
    <source>
        <strain evidence="4">DSM 45196</strain>
    </source>
</reference>
<feature type="compositionally biased region" description="Polar residues" evidence="1">
    <location>
        <begin position="189"/>
        <end position="205"/>
    </location>
</feature>
<feature type="transmembrane region" description="Helical" evidence="2">
    <location>
        <begin position="12"/>
        <end position="36"/>
    </location>
</feature>
<evidence type="ECO:0000313" key="4">
    <source>
        <dbReference type="Proteomes" id="UP000186795"/>
    </source>
</evidence>
<evidence type="ECO:0000256" key="1">
    <source>
        <dbReference type="SAM" id="MobiDB-lite"/>
    </source>
</evidence>
<dbReference type="AlphaFoldDB" id="A0A1N7N7E2"/>
<protein>
    <submittedName>
        <fullName evidence="3">Uncharacterized protein</fullName>
    </submittedName>
</protein>
<accession>A0A1N7N7E2</accession>
<feature type="region of interest" description="Disordered" evidence="1">
    <location>
        <begin position="187"/>
        <end position="214"/>
    </location>
</feature>
<evidence type="ECO:0000256" key="2">
    <source>
        <dbReference type="SAM" id="Phobius"/>
    </source>
</evidence>
<keyword evidence="2" id="KW-0472">Membrane</keyword>
<organism evidence="3 4">
    <name type="scientific">Kroppenstedtia eburnea</name>
    <dbReference type="NCBI Taxonomy" id="714067"/>
    <lineage>
        <taxon>Bacteria</taxon>
        <taxon>Bacillati</taxon>
        <taxon>Bacillota</taxon>
        <taxon>Bacilli</taxon>
        <taxon>Bacillales</taxon>
        <taxon>Thermoactinomycetaceae</taxon>
        <taxon>Kroppenstedtia</taxon>
    </lineage>
</organism>
<keyword evidence="4" id="KW-1185">Reference proteome</keyword>
<dbReference type="OrthoDB" id="2989143at2"/>
<proteinExistence type="predicted"/>
<keyword evidence="2" id="KW-0812">Transmembrane</keyword>
<gene>
    <name evidence="3" type="ORF">SAMN05421790_10812</name>
</gene>
<dbReference type="EMBL" id="FTOD01000008">
    <property type="protein sequence ID" value="SIS94091.1"/>
    <property type="molecule type" value="Genomic_DNA"/>
</dbReference>
<dbReference type="RefSeq" id="WP_076525442.1">
    <property type="nucleotide sequence ID" value="NZ_CP048103.1"/>
</dbReference>
<dbReference type="Proteomes" id="UP000186795">
    <property type="component" value="Unassembled WGS sequence"/>
</dbReference>
<sequence>MNLMPPVPTGRRYFRLGLTLILLWLVHFAFFMGWYFNEQYLKAIKMEENHRERMKTFREEREKVDSHRGFMKRFGPEVGYREAVEELEKNRILWADGLRLVNDHLPAGVELFHAEADGGRMDGWAVFPSLSEAAAFLESLKKETRAEVVSLDCLGKNCSGGTPPKKMDQGAQILHFHFFLKVQPGIEDSGQNETMGTENPASLSPQPEVDGDVE</sequence>